<sequence length="212" mass="24851">MINSITSWWNRLTESPTHAEQTEYKKSMLVLSQEQLQVEVETQKILENTITSFKRHLDDQKKKEEAVKELRETLIKEVEEDRLNREENELDDEVYQKKYEHTMEMLEIKIPLIQEQIRAKIQASKSRISDIAEAREVTQNTTLELAQNISEEEEQRRADGYLQDESDKIRLLEQGEQGIGILIDSPNELPTLTVPTYPQNTHVFKTTTHDDV</sequence>
<comment type="caution">
    <text evidence="2">The sequence shown here is derived from an EMBL/GenBank/DDBJ whole genome shotgun (WGS) entry which is preliminary data.</text>
</comment>
<dbReference type="AlphaFoldDB" id="A0AAW2ZFL0"/>
<dbReference type="Proteomes" id="UP001431209">
    <property type="component" value="Unassembled WGS sequence"/>
</dbReference>
<evidence type="ECO:0000313" key="3">
    <source>
        <dbReference type="Proteomes" id="UP001431209"/>
    </source>
</evidence>
<protein>
    <submittedName>
        <fullName evidence="2">Laminin subunit beta</fullName>
    </submittedName>
</protein>
<feature type="coiled-coil region" evidence="1">
    <location>
        <begin position="57"/>
        <end position="96"/>
    </location>
</feature>
<evidence type="ECO:0000256" key="1">
    <source>
        <dbReference type="SAM" id="Coils"/>
    </source>
</evidence>
<keyword evidence="3" id="KW-1185">Reference proteome</keyword>
<reference evidence="2 3" key="1">
    <citation type="submission" date="2024-03" db="EMBL/GenBank/DDBJ databases">
        <title>The Acrasis kona genome and developmental transcriptomes reveal deep origins of eukaryotic multicellular pathways.</title>
        <authorList>
            <person name="Sheikh S."/>
            <person name="Fu C.-J."/>
            <person name="Brown M.W."/>
            <person name="Baldauf S.L."/>
        </authorList>
    </citation>
    <scope>NUCLEOTIDE SEQUENCE [LARGE SCALE GENOMIC DNA]</scope>
    <source>
        <strain evidence="2 3">ATCC MYA-3509</strain>
    </source>
</reference>
<gene>
    <name evidence="2" type="ORF">AKO1_015701</name>
</gene>
<name>A0AAW2ZFL0_9EUKA</name>
<organism evidence="2 3">
    <name type="scientific">Acrasis kona</name>
    <dbReference type="NCBI Taxonomy" id="1008807"/>
    <lineage>
        <taxon>Eukaryota</taxon>
        <taxon>Discoba</taxon>
        <taxon>Heterolobosea</taxon>
        <taxon>Tetramitia</taxon>
        <taxon>Eutetramitia</taxon>
        <taxon>Acrasidae</taxon>
        <taxon>Acrasis</taxon>
    </lineage>
</organism>
<accession>A0AAW2ZFL0</accession>
<keyword evidence="1" id="KW-0175">Coiled coil</keyword>
<evidence type="ECO:0000313" key="2">
    <source>
        <dbReference type="EMBL" id="KAL0488613.1"/>
    </source>
</evidence>
<proteinExistence type="predicted"/>
<dbReference type="EMBL" id="JAOPGA020001454">
    <property type="protein sequence ID" value="KAL0488613.1"/>
    <property type="molecule type" value="Genomic_DNA"/>
</dbReference>